<feature type="transmembrane region" description="Helical" evidence="5">
    <location>
        <begin position="501"/>
        <end position="523"/>
    </location>
</feature>
<dbReference type="PROSITE" id="PS51450">
    <property type="entry name" value="LRR"/>
    <property type="match status" value="1"/>
</dbReference>
<keyword evidence="2" id="KW-0732">Signal</keyword>
<gene>
    <name evidence="7" type="ORF">TSIB3V08_LOCUS10521</name>
</gene>
<dbReference type="Pfam" id="PF13855">
    <property type="entry name" value="LRR_8"/>
    <property type="match status" value="2"/>
</dbReference>
<organism evidence="7">
    <name type="scientific">Timema shepardi</name>
    <name type="common">Walking stick</name>
    <dbReference type="NCBI Taxonomy" id="629360"/>
    <lineage>
        <taxon>Eukaryota</taxon>
        <taxon>Metazoa</taxon>
        <taxon>Ecdysozoa</taxon>
        <taxon>Arthropoda</taxon>
        <taxon>Hexapoda</taxon>
        <taxon>Insecta</taxon>
        <taxon>Pterygota</taxon>
        <taxon>Neoptera</taxon>
        <taxon>Polyneoptera</taxon>
        <taxon>Phasmatodea</taxon>
        <taxon>Timematodea</taxon>
        <taxon>Timematoidea</taxon>
        <taxon>Timematidae</taxon>
        <taxon>Timema</taxon>
    </lineage>
</organism>
<sequence>MTLNWAVSSPTDGGHTLSLTSRTQDMTPMGTIVRNKDGDLLPRDGSVTMIVSLVVLLVAMFVSPARSCPEMCSCSAREAIKVANQHQAALCKEIPPANLSRTITSLQLIDAEIKTISETTLKGVSHYLVSLDMSLSGIETLDPRAFDDTPFLTSLHLSNNRLKKIPSGTFRTCALLRELYLDGNGLREVADGVFAKLDNLEYLYLERNQLVHVPGKLPPTLVILDISGNSIGPVVTEHFYQNSLKSLDLCGNSLRSVSLATFSTVSNLQSLCVGDHGVNLPLDTSTHLPHLTNLTLQGDAAGKAVMDGVTRGEIAKLGALETLAIMHYEVTNLRFLDNLTRLQNVKLQYVSVTGDLDLEAAFLNKLFLLRVNLDGSAGLAAALLGDIRVVTHLSRLVQLSLRDTGLVHLAPHNLPLVDHLYVDISGNPLRCDCRIKWINDKVYNLLSSQNTRCASPEIHKNALLKTVAEEMECSPDNTTPGPGDSTSSSIHATGDSDHTTVYIVVGCVLGVLVVIAVVLAAVYRTMKKKGGNSVTPHSEIPGTCLPQVQAASSKDHLIKK</sequence>
<proteinExistence type="predicted"/>
<protein>
    <recommendedName>
        <fullName evidence="6">LRRCT domain-containing protein</fullName>
    </recommendedName>
</protein>
<dbReference type="InterPro" id="IPR000483">
    <property type="entry name" value="Cys-rich_flank_reg_C"/>
</dbReference>
<keyword evidence="5" id="KW-0812">Transmembrane</keyword>
<feature type="region of interest" description="Disordered" evidence="4">
    <location>
        <begin position="1"/>
        <end position="22"/>
    </location>
</feature>
<reference evidence="7" key="1">
    <citation type="submission" date="2020-11" db="EMBL/GenBank/DDBJ databases">
        <authorList>
            <person name="Tran Van P."/>
        </authorList>
    </citation>
    <scope>NUCLEOTIDE SEQUENCE</scope>
</reference>
<keyword evidence="5" id="KW-1133">Transmembrane helix</keyword>
<evidence type="ECO:0000313" key="7">
    <source>
        <dbReference type="EMBL" id="CAD7266503.1"/>
    </source>
</evidence>
<dbReference type="InterPro" id="IPR050328">
    <property type="entry name" value="Dev_Immune_Receptor"/>
</dbReference>
<feature type="domain" description="LRRCT" evidence="6">
    <location>
        <begin position="427"/>
        <end position="474"/>
    </location>
</feature>
<name>A0A7R9B6P8_TIMSH</name>
<evidence type="ECO:0000256" key="2">
    <source>
        <dbReference type="ARBA" id="ARBA00022729"/>
    </source>
</evidence>
<dbReference type="SUPFAM" id="SSF52058">
    <property type="entry name" value="L domain-like"/>
    <property type="match status" value="1"/>
</dbReference>
<dbReference type="PANTHER" id="PTHR24373">
    <property type="entry name" value="SLIT RELATED LEUCINE-RICH REPEAT NEURONAL PROTEIN"/>
    <property type="match status" value="1"/>
</dbReference>
<dbReference type="InterPro" id="IPR032675">
    <property type="entry name" value="LRR_dom_sf"/>
</dbReference>
<dbReference type="EMBL" id="OC007096">
    <property type="protein sequence ID" value="CAD7266503.1"/>
    <property type="molecule type" value="Genomic_DNA"/>
</dbReference>
<evidence type="ECO:0000256" key="5">
    <source>
        <dbReference type="SAM" id="Phobius"/>
    </source>
</evidence>
<evidence type="ECO:0000256" key="1">
    <source>
        <dbReference type="ARBA" id="ARBA00022614"/>
    </source>
</evidence>
<dbReference type="SMART" id="SM00369">
    <property type="entry name" value="LRR_TYP"/>
    <property type="match status" value="4"/>
</dbReference>
<feature type="compositionally biased region" description="Low complexity" evidence="4">
    <location>
        <begin position="478"/>
        <end position="489"/>
    </location>
</feature>
<dbReference type="InterPro" id="IPR003591">
    <property type="entry name" value="Leu-rich_rpt_typical-subtyp"/>
</dbReference>
<feature type="region of interest" description="Disordered" evidence="4">
    <location>
        <begin position="472"/>
        <end position="492"/>
    </location>
</feature>
<dbReference type="PANTHER" id="PTHR24373:SF275">
    <property type="entry name" value="TIR DOMAIN-CONTAINING PROTEIN"/>
    <property type="match status" value="1"/>
</dbReference>
<keyword evidence="3" id="KW-0677">Repeat</keyword>
<accession>A0A7R9B6P8</accession>
<dbReference type="GO" id="GO:0071944">
    <property type="term" value="C:cell periphery"/>
    <property type="evidence" value="ECO:0007669"/>
    <property type="project" value="UniProtKB-ARBA"/>
</dbReference>
<evidence type="ECO:0000256" key="3">
    <source>
        <dbReference type="ARBA" id="ARBA00022737"/>
    </source>
</evidence>
<dbReference type="SMART" id="SM00082">
    <property type="entry name" value="LRRCT"/>
    <property type="match status" value="1"/>
</dbReference>
<dbReference type="AlphaFoldDB" id="A0A7R9B6P8"/>
<dbReference type="InterPro" id="IPR001611">
    <property type="entry name" value="Leu-rich_rpt"/>
</dbReference>
<keyword evidence="5" id="KW-0472">Membrane</keyword>
<evidence type="ECO:0000259" key="6">
    <source>
        <dbReference type="SMART" id="SM00082"/>
    </source>
</evidence>
<dbReference type="Gene3D" id="3.80.10.10">
    <property type="entry name" value="Ribonuclease Inhibitor"/>
    <property type="match status" value="3"/>
</dbReference>
<keyword evidence="1" id="KW-0433">Leucine-rich repeat</keyword>
<evidence type="ECO:0000256" key="4">
    <source>
        <dbReference type="SAM" id="MobiDB-lite"/>
    </source>
</evidence>